<reference evidence="2" key="1">
    <citation type="journal article" date="2013" name="Curr. Biol.">
        <title>Germ cell specification requires zygotic mechanisms rather than germ plasm in a basally branching insect.</title>
        <authorList>
            <person name="Ewen-Campen B."/>
            <person name="Donoughe S."/>
            <person name="Clarke D.N."/>
            <person name="Extavour C.G."/>
        </authorList>
    </citation>
    <scope>NUCLEOTIDE SEQUENCE</scope>
</reference>
<dbReference type="Gene3D" id="3.40.50.2300">
    <property type="match status" value="1"/>
</dbReference>
<feature type="non-terminal residue" evidence="2">
    <location>
        <position position="277"/>
    </location>
</feature>
<dbReference type="GO" id="GO:0003676">
    <property type="term" value="F:nucleic acid binding"/>
    <property type="evidence" value="ECO:0007669"/>
    <property type="project" value="InterPro"/>
</dbReference>
<accession>M9VXB4</accession>
<name>M9VXB4_GRYBI</name>
<proteinExistence type="evidence at transcript level"/>
<dbReference type="InterPro" id="IPR012337">
    <property type="entry name" value="RNaseH-like_sf"/>
</dbReference>
<evidence type="ECO:0000313" key="2">
    <source>
        <dbReference type="EMBL" id="AGJ83082.1"/>
    </source>
</evidence>
<dbReference type="SUPFAM" id="SSF53098">
    <property type="entry name" value="Ribonuclease H-like"/>
    <property type="match status" value="1"/>
</dbReference>
<dbReference type="AlphaFoldDB" id="M9VXB4"/>
<dbReference type="PROSITE" id="PS50822">
    <property type="entry name" value="PIWI"/>
    <property type="match status" value="1"/>
</dbReference>
<feature type="non-terminal residue" evidence="2">
    <location>
        <position position="1"/>
    </location>
</feature>
<dbReference type="Pfam" id="PF02171">
    <property type="entry name" value="Piwi"/>
    <property type="match status" value="1"/>
</dbReference>
<dbReference type="InterPro" id="IPR036397">
    <property type="entry name" value="RNaseH_sf"/>
</dbReference>
<sequence>QVVVTQTLSKTPKVKHITKNLVMQINCKLGGALWNVTIPYSKLMVCGINIFPDTSRKCLVMGFVASSDPLQLSWHSKVGFGASIKEFGNTLYLGMLNALKRYKEVSGVLPHRILVYRDELSDEEVKLIQEIDVPNFTKSFRDVAVKYRPKLTVIICQRKIMTRLMAVEDAWGLNIGMCNPMPGVVLDHTITRCDQYDFFLISQNDKFGTVSPTHYVVAYDSGDMSPDKLHKISYKMAHLYYNVPGLISIPAPVQYAHRLARLVGEHLHEEPSPALSD</sequence>
<dbReference type="PANTHER" id="PTHR22891">
    <property type="entry name" value="EUKARYOTIC TRANSLATION INITIATION FACTOR 2C"/>
    <property type="match status" value="1"/>
</dbReference>
<dbReference type="EMBL" id="KC242808">
    <property type="protein sequence ID" value="AGJ83082.1"/>
    <property type="molecule type" value="mRNA"/>
</dbReference>
<dbReference type="SMART" id="SM00950">
    <property type="entry name" value="Piwi"/>
    <property type="match status" value="1"/>
</dbReference>
<feature type="domain" description="Piwi" evidence="1">
    <location>
        <begin position="1"/>
        <end position="268"/>
    </location>
</feature>
<organism evidence="2">
    <name type="scientific">Gryllus bimaculatus</name>
    <name type="common">Two-spotted cricket</name>
    <dbReference type="NCBI Taxonomy" id="6999"/>
    <lineage>
        <taxon>Eukaryota</taxon>
        <taxon>Metazoa</taxon>
        <taxon>Ecdysozoa</taxon>
        <taxon>Arthropoda</taxon>
        <taxon>Hexapoda</taxon>
        <taxon>Insecta</taxon>
        <taxon>Pterygota</taxon>
        <taxon>Neoptera</taxon>
        <taxon>Polyneoptera</taxon>
        <taxon>Orthoptera</taxon>
        <taxon>Ensifera</taxon>
        <taxon>Gryllidea</taxon>
        <taxon>Grylloidea</taxon>
        <taxon>Gryllidae</taxon>
        <taxon>Gryllinae</taxon>
        <taxon>Gryllus</taxon>
    </lineage>
</organism>
<protein>
    <submittedName>
        <fullName evidence="2">AGO3-B</fullName>
    </submittedName>
</protein>
<dbReference type="Gene3D" id="3.30.420.10">
    <property type="entry name" value="Ribonuclease H-like superfamily/Ribonuclease H"/>
    <property type="match status" value="1"/>
</dbReference>
<evidence type="ECO:0000259" key="1">
    <source>
        <dbReference type="PROSITE" id="PS50822"/>
    </source>
</evidence>
<dbReference type="InterPro" id="IPR003165">
    <property type="entry name" value="Piwi"/>
</dbReference>